<dbReference type="GO" id="GO:0019843">
    <property type="term" value="F:rRNA binding"/>
    <property type="evidence" value="ECO:0007669"/>
    <property type="project" value="UniProtKB-UniRule"/>
</dbReference>
<dbReference type="EMBL" id="CP060636">
    <property type="protein sequence ID" value="QNM11518.1"/>
    <property type="molecule type" value="Genomic_DNA"/>
</dbReference>
<dbReference type="GO" id="GO:0000049">
    <property type="term" value="F:tRNA binding"/>
    <property type="evidence" value="ECO:0007669"/>
    <property type="project" value="UniProtKB-UniRule"/>
</dbReference>
<dbReference type="Gene3D" id="2.30.310.10">
    <property type="entry name" value="ibrinogen binding protein from staphylococcus aureus domain"/>
    <property type="match status" value="1"/>
</dbReference>
<dbReference type="Proteomes" id="UP000515856">
    <property type="component" value="Chromosome"/>
</dbReference>
<reference evidence="7 8" key="1">
    <citation type="submission" date="2020-08" db="EMBL/GenBank/DDBJ databases">
        <authorList>
            <person name="Liu C."/>
            <person name="Sun Q."/>
        </authorList>
    </citation>
    <scope>NUCLEOTIDE SEQUENCE [LARGE SCALE GENOMIC DNA]</scope>
    <source>
        <strain evidence="7 8">NSJ-61</strain>
    </source>
</reference>
<sequence>MALDGLLLRQLYHEINTCLPAKILKIQAVSDTELLFTLRTQQGNQKLMISLHSVYNRINITKESYTTLEVPGNFVMLLRKQIDGGIIRSMEQIGLDRILHMEIEARNEMGDIHVKHFYVELMGKYANVVLVDEDMRIIDALKRIPPFENNSRTIHPGAAYVLPAPHVGKQDPFHHEAFDLEESFTKQFHGFSPLLSKEMQYRIKQGQSFDEVMQEIASSNQLYISDVEDNMFFHCIPLLHLGAHYRVYPLMKGMDILFYHKEEKVRIKQQSGDLFKACRKELRKNESKLPKLKQSLKEALDCDKYREYGDLLFAYQHTLQKEKTIVLPSFETGEDVKIPIDMRFDLKTNANKFYQKYHKFKRAQSILNEQIELCEKEIRYFEAMEVQLEQAGIQDAIEIREELAKQGYVKAYKSRIRKKKKQELPHYDTFQFEDVTLYLGKNNLQNEYVTWKLGRKNDTWFHAKDLHGAHVIITTPDPDEQLIRDAAMLAAWYSKGRFSSSVPVNYCLVKQLKKIPGSKGSFVSLSTYKTIYIDPDAAYIQQLIDEHMVHQK</sequence>
<evidence type="ECO:0000259" key="6">
    <source>
        <dbReference type="Pfam" id="PF05670"/>
    </source>
</evidence>
<keyword evidence="1 5" id="KW-0820">tRNA-binding</keyword>
<keyword evidence="8" id="KW-1185">Reference proteome</keyword>
<proteinExistence type="inferred from homology"/>
<feature type="domain" description="NFACT RNA-binding" evidence="6">
    <location>
        <begin position="431"/>
        <end position="521"/>
    </location>
</feature>
<dbReference type="InterPro" id="IPR043682">
    <property type="entry name" value="RqcH_bacterial"/>
</dbReference>
<dbReference type="HAMAP" id="MF_00844_B">
    <property type="entry name" value="RqcH_B"/>
    <property type="match status" value="1"/>
</dbReference>
<keyword evidence="2 5" id="KW-0699">rRNA-binding</keyword>
<dbReference type="PANTHER" id="PTHR15239:SF6">
    <property type="entry name" value="RIBOSOME QUALITY CONTROL COMPLEX SUBUNIT NEMF"/>
    <property type="match status" value="1"/>
</dbReference>
<evidence type="ECO:0000313" key="7">
    <source>
        <dbReference type="EMBL" id="QNM11518.1"/>
    </source>
</evidence>
<evidence type="ECO:0000256" key="3">
    <source>
        <dbReference type="ARBA" id="ARBA00022884"/>
    </source>
</evidence>
<keyword evidence="3 5" id="KW-0694">RNA-binding</keyword>
<evidence type="ECO:0000256" key="5">
    <source>
        <dbReference type="HAMAP-Rule" id="MF_00844"/>
    </source>
</evidence>
<dbReference type="Pfam" id="PF05833">
    <property type="entry name" value="NFACT_N"/>
    <property type="match status" value="1"/>
</dbReference>
<organism evidence="7 8">
    <name type="scientific">[Eubacterium] hominis</name>
    <dbReference type="NCBI Taxonomy" id="2764325"/>
    <lineage>
        <taxon>Bacteria</taxon>
        <taxon>Bacillati</taxon>
        <taxon>Bacillota</taxon>
        <taxon>Erysipelotrichia</taxon>
        <taxon>Erysipelotrichales</taxon>
        <taxon>Erysipelotrichaceae</taxon>
        <taxon>Amedibacillus</taxon>
    </lineage>
</organism>
<evidence type="ECO:0000256" key="4">
    <source>
        <dbReference type="ARBA" id="ARBA00022917"/>
    </source>
</evidence>
<dbReference type="InterPro" id="IPR051608">
    <property type="entry name" value="RQC_Subunit_NEMF"/>
</dbReference>
<dbReference type="InterPro" id="IPR008532">
    <property type="entry name" value="NFACT_RNA-bd"/>
</dbReference>
<evidence type="ECO:0000256" key="2">
    <source>
        <dbReference type="ARBA" id="ARBA00022730"/>
    </source>
</evidence>
<dbReference type="GO" id="GO:1990112">
    <property type="term" value="C:RQC complex"/>
    <property type="evidence" value="ECO:0007669"/>
    <property type="project" value="TreeGrafter"/>
</dbReference>
<protein>
    <recommendedName>
        <fullName evidence="5">Rqc2 homolog RqcH</fullName>
        <shortName evidence="5">RqcH</shortName>
    </recommendedName>
</protein>
<dbReference type="AlphaFoldDB" id="A0A7G9GL36"/>
<comment type="function">
    <text evidence="5">Key component of the ribosome quality control system (RQC), a ribosome-associated complex that mediates the extraction of incompletely synthesized nascent chains from stalled ribosomes and their subsequent degradation. RqcH recruits Ala-charged tRNA, and with RqcP directs the elongation of stalled nascent chains on 50S ribosomal subunits, leading to non-templated C-terminal alanine extensions (Ala tail). The Ala tail promotes nascent chain degradation. May add between 1 and at least 8 Ala residues. Binds to stalled 50S ribosomal subunits.</text>
</comment>
<name>A0A7G9GL36_9FIRM</name>
<comment type="similarity">
    <text evidence="5">Belongs to the NEMF family.</text>
</comment>
<comment type="subunit">
    <text evidence="5">Associates with stalled 50S ribosomal subunits. Binds to RqcP.</text>
</comment>
<dbReference type="Pfam" id="PF05670">
    <property type="entry name" value="NFACT-R_1"/>
    <property type="match status" value="1"/>
</dbReference>
<keyword evidence="4 5" id="KW-0648">Protein biosynthesis</keyword>
<dbReference type="PANTHER" id="PTHR15239">
    <property type="entry name" value="NUCLEAR EXPORT MEDIATOR FACTOR NEMF"/>
    <property type="match status" value="1"/>
</dbReference>
<dbReference type="GO" id="GO:0072344">
    <property type="term" value="P:rescue of stalled ribosome"/>
    <property type="evidence" value="ECO:0007669"/>
    <property type="project" value="UniProtKB-UniRule"/>
</dbReference>
<gene>
    <name evidence="5" type="primary">rqcH</name>
    <name evidence="7" type="ORF">H9Q80_14870</name>
</gene>
<dbReference type="RefSeq" id="WP_117452465.1">
    <property type="nucleotide sequence ID" value="NZ_CP060636.1"/>
</dbReference>
<dbReference type="GO" id="GO:0043023">
    <property type="term" value="F:ribosomal large subunit binding"/>
    <property type="evidence" value="ECO:0007669"/>
    <property type="project" value="UniProtKB-UniRule"/>
</dbReference>
<accession>A0A7G9GL36</accession>
<evidence type="ECO:0000256" key="1">
    <source>
        <dbReference type="ARBA" id="ARBA00022555"/>
    </source>
</evidence>
<evidence type="ECO:0000313" key="8">
    <source>
        <dbReference type="Proteomes" id="UP000515856"/>
    </source>
</evidence>
<dbReference type="KEGG" id="ehn:H9Q80_14870"/>